<name>A0ACB0L2C3_TRIPR</name>
<evidence type="ECO:0000313" key="1">
    <source>
        <dbReference type="EMBL" id="CAJ2662664.1"/>
    </source>
</evidence>
<reference evidence="1" key="1">
    <citation type="submission" date="2023-10" db="EMBL/GenBank/DDBJ databases">
        <authorList>
            <person name="Rodriguez Cubillos JULIANA M."/>
            <person name="De Vega J."/>
        </authorList>
    </citation>
    <scope>NUCLEOTIDE SEQUENCE</scope>
</reference>
<comment type="caution">
    <text evidence="1">The sequence shown here is derived from an EMBL/GenBank/DDBJ whole genome shotgun (WGS) entry which is preliminary data.</text>
</comment>
<organism evidence="1 2">
    <name type="scientific">Trifolium pratense</name>
    <name type="common">Red clover</name>
    <dbReference type="NCBI Taxonomy" id="57577"/>
    <lineage>
        <taxon>Eukaryota</taxon>
        <taxon>Viridiplantae</taxon>
        <taxon>Streptophyta</taxon>
        <taxon>Embryophyta</taxon>
        <taxon>Tracheophyta</taxon>
        <taxon>Spermatophyta</taxon>
        <taxon>Magnoliopsida</taxon>
        <taxon>eudicotyledons</taxon>
        <taxon>Gunneridae</taxon>
        <taxon>Pentapetalae</taxon>
        <taxon>rosids</taxon>
        <taxon>fabids</taxon>
        <taxon>Fabales</taxon>
        <taxon>Fabaceae</taxon>
        <taxon>Papilionoideae</taxon>
        <taxon>50 kb inversion clade</taxon>
        <taxon>NPAAA clade</taxon>
        <taxon>Hologalegina</taxon>
        <taxon>IRL clade</taxon>
        <taxon>Trifolieae</taxon>
        <taxon>Trifolium</taxon>
    </lineage>
</organism>
<evidence type="ECO:0000313" key="2">
    <source>
        <dbReference type="Proteomes" id="UP001177021"/>
    </source>
</evidence>
<dbReference type="Proteomes" id="UP001177021">
    <property type="component" value="Unassembled WGS sequence"/>
</dbReference>
<dbReference type="EMBL" id="CASHSV030000409">
    <property type="protein sequence ID" value="CAJ2662664.1"/>
    <property type="molecule type" value="Genomic_DNA"/>
</dbReference>
<accession>A0ACB0L2C3</accession>
<proteinExistence type="predicted"/>
<gene>
    <name evidence="1" type="ORF">MILVUS5_LOCUS28217</name>
</gene>
<keyword evidence="2" id="KW-1185">Reference proteome</keyword>
<sequence length="204" mass="22973">MIQPESDAQKRDEYIQHLMQLPNQKWMEIIGQTHQNVEFLKDQDVIRTVDNILPVLFQCLIGLIDAKSIQKNSLGTFVTSFGASAILTFLLGKMIEAPKRNVQINTPDELAEADGFVFCFPTRFGMMAAQLKAFLDDTVCLWRTQQHAGKPARIFDNTGSQGGEQVNTALYRDRIMVIRTSIATVVIPNLCQFLLKSLAGLKRK</sequence>
<protein>
    <submittedName>
        <fullName evidence="1">Uncharacterized protein</fullName>
    </submittedName>
</protein>